<proteinExistence type="predicted"/>
<comment type="caution">
    <text evidence="1">The sequence shown here is derived from an EMBL/GenBank/DDBJ whole genome shotgun (WGS) entry which is preliminary data.</text>
</comment>
<accession>A0A4Y2C112</accession>
<reference evidence="1 2" key="1">
    <citation type="journal article" date="2019" name="Sci. Rep.">
        <title>Orb-weaving spider Araneus ventricosus genome elucidates the spidroin gene catalogue.</title>
        <authorList>
            <person name="Kono N."/>
            <person name="Nakamura H."/>
            <person name="Ohtoshi R."/>
            <person name="Moran D.A.P."/>
            <person name="Shinohara A."/>
            <person name="Yoshida Y."/>
            <person name="Fujiwara M."/>
            <person name="Mori M."/>
            <person name="Tomita M."/>
            <person name="Arakawa K."/>
        </authorList>
    </citation>
    <scope>NUCLEOTIDE SEQUENCE [LARGE SCALE GENOMIC DNA]</scope>
</reference>
<dbReference type="Proteomes" id="UP000499080">
    <property type="component" value="Unassembled WGS sequence"/>
</dbReference>
<dbReference type="EMBL" id="BGPR01237550">
    <property type="protein sequence ID" value="GBL98171.1"/>
    <property type="molecule type" value="Genomic_DNA"/>
</dbReference>
<keyword evidence="2" id="KW-1185">Reference proteome</keyword>
<sequence length="118" mass="13099">MDFIEVQRAIIATTKVGSCGHPCFIIMSMLAKIPCRGNVTFRAMDAMKGWPLKEVSLYLEDDKKLQVFILKNTLLALILDVAELRSFFKDVVIASASVSNPSTAITVAILPKLSRFHQ</sequence>
<organism evidence="1 2">
    <name type="scientific">Araneus ventricosus</name>
    <name type="common">Orbweaver spider</name>
    <name type="synonym">Epeira ventricosa</name>
    <dbReference type="NCBI Taxonomy" id="182803"/>
    <lineage>
        <taxon>Eukaryota</taxon>
        <taxon>Metazoa</taxon>
        <taxon>Ecdysozoa</taxon>
        <taxon>Arthropoda</taxon>
        <taxon>Chelicerata</taxon>
        <taxon>Arachnida</taxon>
        <taxon>Araneae</taxon>
        <taxon>Araneomorphae</taxon>
        <taxon>Entelegynae</taxon>
        <taxon>Araneoidea</taxon>
        <taxon>Araneidae</taxon>
        <taxon>Araneus</taxon>
    </lineage>
</organism>
<dbReference type="AlphaFoldDB" id="A0A4Y2C112"/>
<protein>
    <submittedName>
        <fullName evidence="1">Uncharacterized protein</fullName>
    </submittedName>
</protein>
<gene>
    <name evidence="1" type="ORF">AVEN_25458_1</name>
</gene>
<evidence type="ECO:0000313" key="1">
    <source>
        <dbReference type="EMBL" id="GBL98171.1"/>
    </source>
</evidence>
<name>A0A4Y2C112_ARAVE</name>
<evidence type="ECO:0000313" key="2">
    <source>
        <dbReference type="Proteomes" id="UP000499080"/>
    </source>
</evidence>